<protein>
    <recommendedName>
        <fullName evidence="7">Aromatic-L-amino-acid decarboxylase</fullName>
        <ecNumber evidence="6">4.1.1.28</ecNumber>
    </recommendedName>
    <alternativeName>
        <fullName evidence="8">DOPA decarboxylase</fullName>
    </alternativeName>
</protein>
<reference evidence="9 10" key="1">
    <citation type="submission" date="2024-11" db="EMBL/GenBank/DDBJ databases">
        <title>Chromosome-level genome assembly of the freshwater bivalve Anodonta woodiana.</title>
        <authorList>
            <person name="Chen X."/>
        </authorList>
    </citation>
    <scope>NUCLEOTIDE SEQUENCE [LARGE SCALE GENOMIC DNA]</scope>
    <source>
        <strain evidence="9">MN2024</strain>
        <tissue evidence="9">Gills</tissue>
    </source>
</reference>
<evidence type="ECO:0000256" key="1">
    <source>
        <dbReference type="ARBA" id="ARBA00001933"/>
    </source>
</evidence>
<evidence type="ECO:0000256" key="2">
    <source>
        <dbReference type="ARBA" id="ARBA00011738"/>
    </source>
</evidence>
<dbReference type="InterPro" id="IPR002129">
    <property type="entry name" value="PyrdxlP-dep_de-COase"/>
</dbReference>
<dbReference type="SUPFAM" id="SSF53383">
    <property type="entry name" value="PLP-dependent transferases"/>
    <property type="match status" value="1"/>
</dbReference>
<comment type="caution">
    <text evidence="9">The sequence shown here is derived from an EMBL/GenBank/DDBJ whole genome shotgun (WGS) entry which is preliminary data.</text>
</comment>
<evidence type="ECO:0000256" key="4">
    <source>
        <dbReference type="ARBA" id="ARBA00022793"/>
    </source>
</evidence>
<keyword evidence="3" id="KW-0127">Catecholamine biosynthesis</keyword>
<evidence type="ECO:0000256" key="5">
    <source>
        <dbReference type="ARBA" id="ARBA00022898"/>
    </source>
</evidence>
<dbReference type="GO" id="GO:0004058">
    <property type="term" value="F:aromatic-L-amino-acid decarboxylase activity"/>
    <property type="evidence" value="ECO:0007669"/>
    <property type="project" value="UniProtKB-EC"/>
</dbReference>
<evidence type="ECO:0000313" key="10">
    <source>
        <dbReference type="Proteomes" id="UP001634394"/>
    </source>
</evidence>
<keyword evidence="5" id="KW-0663">Pyridoxal phosphate</keyword>
<dbReference type="AlphaFoldDB" id="A0ABD3WIG1"/>
<comment type="cofactor">
    <cofactor evidence="1">
        <name>pyridoxal 5'-phosphate</name>
        <dbReference type="ChEBI" id="CHEBI:597326"/>
    </cofactor>
</comment>
<dbReference type="InterPro" id="IPR010977">
    <property type="entry name" value="Aromatic_deC"/>
</dbReference>
<dbReference type="Pfam" id="PF00282">
    <property type="entry name" value="Pyridoxal_deC"/>
    <property type="match status" value="1"/>
</dbReference>
<dbReference type="EC" id="4.1.1.28" evidence="6"/>
<evidence type="ECO:0000256" key="8">
    <source>
        <dbReference type="ARBA" id="ARBA00041275"/>
    </source>
</evidence>
<evidence type="ECO:0000256" key="6">
    <source>
        <dbReference type="ARBA" id="ARBA00038886"/>
    </source>
</evidence>
<dbReference type="PANTHER" id="PTHR11999">
    <property type="entry name" value="GROUP II PYRIDOXAL-5-PHOSPHATE DECARBOXYLASE"/>
    <property type="match status" value="1"/>
</dbReference>
<keyword evidence="10" id="KW-1185">Reference proteome</keyword>
<name>A0ABD3WIG1_SINWO</name>
<dbReference type="GO" id="GO:0042423">
    <property type="term" value="P:catecholamine biosynthetic process"/>
    <property type="evidence" value="ECO:0007669"/>
    <property type="project" value="UniProtKB-KW"/>
</dbReference>
<dbReference type="InterPro" id="IPR015424">
    <property type="entry name" value="PyrdxlP-dep_Trfase"/>
</dbReference>
<organism evidence="9 10">
    <name type="scientific">Sinanodonta woodiana</name>
    <name type="common">Chinese pond mussel</name>
    <name type="synonym">Anodonta woodiana</name>
    <dbReference type="NCBI Taxonomy" id="1069815"/>
    <lineage>
        <taxon>Eukaryota</taxon>
        <taxon>Metazoa</taxon>
        <taxon>Spiralia</taxon>
        <taxon>Lophotrochozoa</taxon>
        <taxon>Mollusca</taxon>
        <taxon>Bivalvia</taxon>
        <taxon>Autobranchia</taxon>
        <taxon>Heteroconchia</taxon>
        <taxon>Palaeoheterodonta</taxon>
        <taxon>Unionida</taxon>
        <taxon>Unionoidea</taxon>
        <taxon>Unionidae</taxon>
        <taxon>Unioninae</taxon>
        <taxon>Sinanodonta</taxon>
    </lineage>
</organism>
<dbReference type="Proteomes" id="UP001634394">
    <property type="component" value="Unassembled WGS sequence"/>
</dbReference>
<comment type="subunit">
    <text evidence="2">Homodimer.</text>
</comment>
<gene>
    <name evidence="9" type="ORF">ACJMK2_036272</name>
</gene>
<evidence type="ECO:0000313" key="9">
    <source>
        <dbReference type="EMBL" id="KAL3873116.1"/>
    </source>
</evidence>
<dbReference type="PRINTS" id="PR00800">
    <property type="entry name" value="YHDCRBOXLASE"/>
</dbReference>
<proteinExistence type="predicted"/>
<feature type="non-terminal residue" evidence="9">
    <location>
        <position position="105"/>
    </location>
</feature>
<keyword evidence="4" id="KW-0456">Lyase</keyword>
<evidence type="ECO:0000256" key="3">
    <source>
        <dbReference type="ARBA" id="ARBA00022584"/>
    </source>
</evidence>
<evidence type="ECO:0000256" key="7">
    <source>
        <dbReference type="ARBA" id="ARBA00040968"/>
    </source>
</evidence>
<dbReference type="Gene3D" id="1.20.1340.10">
    <property type="entry name" value="dopa decarboxylase, N-terminal domain"/>
    <property type="match status" value="1"/>
</dbReference>
<dbReference type="FunFam" id="1.20.1340.10:FF:000001">
    <property type="entry name" value="Histidine decarboxylase"/>
    <property type="match status" value="1"/>
</dbReference>
<accession>A0ABD3WIG1</accession>
<dbReference type="PANTHER" id="PTHR11999:SF167">
    <property type="entry name" value="AROMATIC-L-AMINO-ACID DECARBOXYLASE"/>
    <property type="match status" value="1"/>
</dbReference>
<dbReference type="EMBL" id="JBJQND010000006">
    <property type="protein sequence ID" value="KAL3873116.1"/>
    <property type="molecule type" value="Genomic_DNA"/>
</dbReference>
<sequence>MNAEEFRRRGREMVDYVASYLENVRTYQPYPDVQPGYLRHMIPDCAPESPDSWDDLFKDIERVIMPGVTHWHNPHFHAYYPTANSFPAMLADILSNGVGCLGFTW</sequence>
<keyword evidence="4" id="KW-0210">Decarboxylase</keyword>